<protein>
    <submittedName>
        <fullName evidence="3">Uncharacterized protein</fullName>
    </submittedName>
</protein>
<dbReference type="EMBL" id="JBICBT010000365">
    <property type="protein sequence ID" value="KAL3115721.1"/>
    <property type="molecule type" value="Genomic_DNA"/>
</dbReference>
<dbReference type="EMBL" id="JBICBT010000451">
    <property type="protein sequence ID" value="KAL3113273.1"/>
    <property type="molecule type" value="Genomic_DNA"/>
</dbReference>
<gene>
    <name evidence="3" type="ORF">niasHT_017853</name>
    <name evidence="2" type="ORF">niasHT_018888</name>
</gene>
<feature type="compositionally biased region" description="Low complexity" evidence="1">
    <location>
        <begin position="99"/>
        <end position="111"/>
    </location>
</feature>
<evidence type="ECO:0000313" key="3">
    <source>
        <dbReference type="EMBL" id="KAL3115721.1"/>
    </source>
</evidence>
<comment type="caution">
    <text evidence="3">The sequence shown here is derived from an EMBL/GenBank/DDBJ whole genome shotgun (WGS) entry which is preliminary data.</text>
</comment>
<feature type="region of interest" description="Disordered" evidence="1">
    <location>
        <begin position="15"/>
        <end position="111"/>
    </location>
</feature>
<evidence type="ECO:0000313" key="4">
    <source>
        <dbReference type="Proteomes" id="UP001620626"/>
    </source>
</evidence>
<sequence length="111" mass="12426">MSYNYNDKVGFINSASKQLGDRLSEQNKKMHELLKEDKNERSSSSHFDEGNKKGSSYNFEKFSSSESRPAPYSYSGKPADYFRGPTIRDVPPSNGSIGGTVTTWEWGTVSN</sequence>
<organism evidence="3 4">
    <name type="scientific">Heterodera trifolii</name>
    <dbReference type="NCBI Taxonomy" id="157864"/>
    <lineage>
        <taxon>Eukaryota</taxon>
        <taxon>Metazoa</taxon>
        <taxon>Ecdysozoa</taxon>
        <taxon>Nematoda</taxon>
        <taxon>Chromadorea</taxon>
        <taxon>Rhabditida</taxon>
        <taxon>Tylenchina</taxon>
        <taxon>Tylenchomorpha</taxon>
        <taxon>Tylenchoidea</taxon>
        <taxon>Heteroderidae</taxon>
        <taxon>Heteroderinae</taxon>
        <taxon>Heterodera</taxon>
    </lineage>
</organism>
<keyword evidence="4" id="KW-1185">Reference proteome</keyword>
<feature type="compositionally biased region" description="Polar residues" evidence="1">
    <location>
        <begin position="53"/>
        <end position="67"/>
    </location>
</feature>
<reference evidence="3 4" key="1">
    <citation type="submission" date="2024-10" db="EMBL/GenBank/DDBJ databases">
        <authorList>
            <person name="Kim D."/>
        </authorList>
    </citation>
    <scope>NUCLEOTIDE SEQUENCE [LARGE SCALE GENOMIC DNA]</scope>
    <source>
        <strain evidence="3">BH-2024</strain>
    </source>
</reference>
<feature type="compositionally biased region" description="Basic and acidic residues" evidence="1">
    <location>
        <begin position="19"/>
        <end position="52"/>
    </location>
</feature>
<dbReference type="Proteomes" id="UP001620626">
    <property type="component" value="Unassembled WGS sequence"/>
</dbReference>
<evidence type="ECO:0000313" key="2">
    <source>
        <dbReference type="EMBL" id="KAL3113273.1"/>
    </source>
</evidence>
<dbReference type="AlphaFoldDB" id="A0ABD2LKU4"/>
<accession>A0ABD2LKU4</accession>
<proteinExistence type="predicted"/>
<evidence type="ECO:0000256" key="1">
    <source>
        <dbReference type="SAM" id="MobiDB-lite"/>
    </source>
</evidence>
<name>A0ABD2LKU4_9BILA</name>